<dbReference type="SUPFAM" id="SSF56112">
    <property type="entry name" value="Protein kinase-like (PK-like)"/>
    <property type="match status" value="1"/>
</dbReference>
<dbReference type="InterPro" id="IPR051681">
    <property type="entry name" value="Ser/Thr_Kinases-Pseudokinases"/>
</dbReference>
<dbReference type="InterPro" id="IPR008266">
    <property type="entry name" value="Tyr_kinase_AS"/>
</dbReference>
<feature type="domain" description="Protein kinase" evidence="1">
    <location>
        <begin position="27"/>
        <end position="292"/>
    </location>
</feature>
<dbReference type="PANTHER" id="PTHR44329">
    <property type="entry name" value="SERINE/THREONINE-PROTEIN KINASE TNNI3K-RELATED"/>
    <property type="match status" value="1"/>
</dbReference>
<dbReference type="InterPro" id="IPR011009">
    <property type="entry name" value="Kinase-like_dom_sf"/>
</dbReference>
<dbReference type="AlphaFoldDB" id="A0AAD7H992"/>
<protein>
    <submittedName>
        <fullName evidence="2">Kinase-like domain-containing protein</fullName>
    </submittedName>
</protein>
<name>A0AAD7H992_9AGAR</name>
<keyword evidence="2" id="KW-0808">Transferase</keyword>
<comment type="caution">
    <text evidence="2">The sequence shown here is derived from an EMBL/GenBank/DDBJ whole genome shotgun (WGS) entry which is preliminary data.</text>
</comment>
<dbReference type="PROSITE" id="PS00109">
    <property type="entry name" value="PROTEIN_KINASE_TYR"/>
    <property type="match status" value="1"/>
</dbReference>
<dbReference type="PANTHER" id="PTHR44329:SF214">
    <property type="entry name" value="PROTEIN KINASE DOMAIN-CONTAINING PROTEIN"/>
    <property type="match status" value="1"/>
</dbReference>
<evidence type="ECO:0000313" key="2">
    <source>
        <dbReference type="EMBL" id="KAJ7715140.1"/>
    </source>
</evidence>
<evidence type="ECO:0000313" key="3">
    <source>
        <dbReference type="Proteomes" id="UP001215598"/>
    </source>
</evidence>
<dbReference type="InterPro" id="IPR001245">
    <property type="entry name" value="Ser-Thr/Tyr_kinase_cat_dom"/>
</dbReference>
<sequence>MARRIIRKLSESCDKFPSSLFITGVTGREEDPTFGGGYGDIYRASCNNVPVALKRLRYFIRGSELRRIRAKFCREALLWRDLNHPHILPFLGIDSSTFSSTLCMVSPWMEHGTVMRYLKEHGHADVDKLASLFIPQGLQYLHSRHVVHGDLRGNNILITQDWRACLADFGLSVVSNATSSMSTNRGGSVYWMAPELLDSDRFGFDFARTPASDVYAYGCVCLELYTGKPPFAGLREPAALLRVLGGERPDRPLTPPLMSDTLWQHITTYWVETPAARPETQLVVQNMVWPTLTQADSPSAESNEISKEYAPGSRGSMAKLFGVGIYKPKVCSLL</sequence>
<dbReference type="EMBL" id="JARKIB010000314">
    <property type="protein sequence ID" value="KAJ7715140.1"/>
    <property type="molecule type" value="Genomic_DNA"/>
</dbReference>
<dbReference type="GO" id="GO:0004674">
    <property type="term" value="F:protein serine/threonine kinase activity"/>
    <property type="evidence" value="ECO:0007669"/>
    <property type="project" value="TreeGrafter"/>
</dbReference>
<dbReference type="Gene3D" id="1.10.510.10">
    <property type="entry name" value="Transferase(Phosphotransferase) domain 1"/>
    <property type="match status" value="1"/>
</dbReference>
<dbReference type="GO" id="GO:0005524">
    <property type="term" value="F:ATP binding"/>
    <property type="evidence" value="ECO:0007669"/>
    <property type="project" value="InterPro"/>
</dbReference>
<proteinExistence type="predicted"/>
<gene>
    <name evidence="2" type="ORF">B0H16DRAFT_1340240</name>
</gene>
<accession>A0AAD7H992</accession>
<evidence type="ECO:0000259" key="1">
    <source>
        <dbReference type="PROSITE" id="PS50011"/>
    </source>
</evidence>
<dbReference type="PROSITE" id="PS50011">
    <property type="entry name" value="PROTEIN_KINASE_DOM"/>
    <property type="match status" value="1"/>
</dbReference>
<organism evidence="2 3">
    <name type="scientific">Mycena metata</name>
    <dbReference type="NCBI Taxonomy" id="1033252"/>
    <lineage>
        <taxon>Eukaryota</taxon>
        <taxon>Fungi</taxon>
        <taxon>Dikarya</taxon>
        <taxon>Basidiomycota</taxon>
        <taxon>Agaricomycotina</taxon>
        <taxon>Agaricomycetes</taxon>
        <taxon>Agaricomycetidae</taxon>
        <taxon>Agaricales</taxon>
        <taxon>Marasmiineae</taxon>
        <taxon>Mycenaceae</taxon>
        <taxon>Mycena</taxon>
    </lineage>
</organism>
<dbReference type="InterPro" id="IPR000719">
    <property type="entry name" value="Prot_kinase_dom"/>
</dbReference>
<keyword evidence="2" id="KW-0418">Kinase</keyword>
<dbReference type="Pfam" id="PF07714">
    <property type="entry name" value="PK_Tyr_Ser-Thr"/>
    <property type="match status" value="1"/>
</dbReference>
<reference evidence="2" key="1">
    <citation type="submission" date="2023-03" db="EMBL/GenBank/DDBJ databases">
        <title>Massive genome expansion in bonnet fungi (Mycena s.s.) driven by repeated elements and novel gene families across ecological guilds.</title>
        <authorList>
            <consortium name="Lawrence Berkeley National Laboratory"/>
            <person name="Harder C.B."/>
            <person name="Miyauchi S."/>
            <person name="Viragh M."/>
            <person name="Kuo A."/>
            <person name="Thoen E."/>
            <person name="Andreopoulos B."/>
            <person name="Lu D."/>
            <person name="Skrede I."/>
            <person name="Drula E."/>
            <person name="Henrissat B."/>
            <person name="Morin E."/>
            <person name="Kohler A."/>
            <person name="Barry K."/>
            <person name="LaButti K."/>
            <person name="Morin E."/>
            <person name="Salamov A."/>
            <person name="Lipzen A."/>
            <person name="Mereny Z."/>
            <person name="Hegedus B."/>
            <person name="Baldrian P."/>
            <person name="Stursova M."/>
            <person name="Weitz H."/>
            <person name="Taylor A."/>
            <person name="Grigoriev I.V."/>
            <person name="Nagy L.G."/>
            <person name="Martin F."/>
            <person name="Kauserud H."/>
        </authorList>
    </citation>
    <scope>NUCLEOTIDE SEQUENCE</scope>
    <source>
        <strain evidence="2">CBHHK182m</strain>
    </source>
</reference>
<keyword evidence="3" id="KW-1185">Reference proteome</keyword>
<dbReference type="Proteomes" id="UP001215598">
    <property type="component" value="Unassembled WGS sequence"/>
</dbReference>